<proteinExistence type="predicted"/>
<protein>
    <submittedName>
        <fullName evidence="2">DUF2975 domain-containing protein</fullName>
    </submittedName>
</protein>
<gene>
    <name evidence="2" type="ORF">H9Q80_00950</name>
</gene>
<feature type="transmembrane region" description="Helical" evidence="1">
    <location>
        <begin position="45"/>
        <end position="65"/>
    </location>
</feature>
<dbReference type="KEGG" id="ehn:H9Q80_00950"/>
<accession>A0A7G9GP26</accession>
<name>A0A7G9GP26_9FIRM</name>
<dbReference type="RefSeq" id="WP_158552195.1">
    <property type="nucleotide sequence ID" value="NZ_CP060636.1"/>
</dbReference>
<dbReference type="Proteomes" id="UP000515856">
    <property type="component" value="Chromosome"/>
</dbReference>
<evidence type="ECO:0000256" key="1">
    <source>
        <dbReference type="SAM" id="Phobius"/>
    </source>
</evidence>
<sequence length="147" mass="17547">MWNKDHSLQLSLWAIRIFFVLWICFCVFGYFIVKAYVEYNHVYEAFEVILITLYLCLAIAIFLLFDLYKLLTNIKQEKIFIHDNVYCLRRISWLCIIVGIITLISTMKYMPFIMVSVTFAFIALIVRVVKNVMEQAIFIKEENDYTI</sequence>
<keyword evidence="3" id="KW-1185">Reference proteome</keyword>
<dbReference type="AlphaFoldDB" id="A0A7G9GP26"/>
<feature type="transmembrane region" description="Helical" evidence="1">
    <location>
        <begin position="86"/>
        <end position="104"/>
    </location>
</feature>
<keyword evidence="1" id="KW-0472">Membrane</keyword>
<dbReference type="Pfam" id="PF11188">
    <property type="entry name" value="DUF2975"/>
    <property type="match status" value="1"/>
</dbReference>
<evidence type="ECO:0000313" key="2">
    <source>
        <dbReference type="EMBL" id="QNM12558.1"/>
    </source>
</evidence>
<reference evidence="2 3" key="1">
    <citation type="submission" date="2020-08" db="EMBL/GenBank/DDBJ databases">
        <authorList>
            <person name="Liu C."/>
            <person name="Sun Q."/>
        </authorList>
    </citation>
    <scope>NUCLEOTIDE SEQUENCE [LARGE SCALE GENOMIC DNA]</scope>
    <source>
        <strain evidence="2 3">NSJ-61</strain>
    </source>
</reference>
<evidence type="ECO:0000313" key="3">
    <source>
        <dbReference type="Proteomes" id="UP000515856"/>
    </source>
</evidence>
<feature type="transmembrane region" description="Helical" evidence="1">
    <location>
        <begin position="110"/>
        <end position="129"/>
    </location>
</feature>
<dbReference type="EMBL" id="CP060636">
    <property type="protein sequence ID" value="QNM12558.1"/>
    <property type="molecule type" value="Genomic_DNA"/>
</dbReference>
<keyword evidence="1" id="KW-1133">Transmembrane helix</keyword>
<keyword evidence="1" id="KW-0812">Transmembrane</keyword>
<dbReference type="InterPro" id="IPR021354">
    <property type="entry name" value="DUF2975"/>
</dbReference>
<feature type="transmembrane region" description="Helical" evidence="1">
    <location>
        <begin position="12"/>
        <end position="33"/>
    </location>
</feature>
<organism evidence="2 3">
    <name type="scientific">[Eubacterium] hominis</name>
    <dbReference type="NCBI Taxonomy" id="2764325"/>
    <lineage>
        <taxon>Bacteria</taxon>
        <taxon>Bacillati</taxon>
        <taxon>Bacillota</taxon>
        <taxon>Erysipelotrichia</taxon>
        <taxon>Erysipelotrichales</taxon>
        <taxon>Erysipelotrichaceae</taxon>
        <taxon>Amedibacillus</taxon>
    </lineage>
</organism>